<dbReference type="Pfam" id="PF00581">
    <property type="entry name" value="Rhodanese"/>
    <property type="match status" value="1"/>
</dbReference>
<dbReference type="SUPFAM" id="SSF56281">
    <property type="entry name" value="Metallo-hydrolase/oxidoreductase"/>
    <property type="match status" value="1"/>
</dbReference>
<accession>A0A8J7S796</accession>
<organism evidence="3 4">
    <name type="scientific">Natronogracilivirga saccharolytica</name>
    <dbReference type="NCBI Taxonomy" id="2812953"/>
    <lineage>
        <taxon>Bacteria</taxon>
        <taxon>Pseudomonadati</taxon>
        <taxon>Balneolota</taxon>
        <taxon>Balneolia</taxon>
        <taxon>Balneolales</taxon>
        <taxon>Cyclonatronaceae</taxon>
        <taxon>Natronogracilivirga</taxon>
    </lineage>
</organism>
<dbReference type="Pfam" id="PF00753">
    <property type="entry name" value="Lactamase_B"/>
    <property type="match status" value="1"/>
</dbReference>
<dbReference type="PANTHER" id="PTHR43084">
    <property type="entry name" value="PERSULFIDE DIOXYGENASE ETHE1"/>
    <property type="match status" value="1"/>
</dbReference>
<dbReference type="GO" id="GO:0050313">
    <property type="term" value="F:sulfur dioxygenase activity"/>
    <property type="evidence" value="ECO:0007669"/>
    <property type="project" value="InterPro"/>
</dbReference>
<dbReference type="SMART" id="SM00450">
    <property type="entry name" value="RHOD"/>
    <property type="match status" value="1"/>
</dbReference>
<dbReference type="GO" id="GO:0046872">
    <property type="term" value="F:metal ion binding"/>
    <property type="evidence" value="ECO:0007669"/>
    <property type="project" value="UniProtKB-KW"/>
</dbReference>
<evidence type="ECO:0000259" key="2">
    <source>
        <dbReference type="PROSITE" id="PS50206"/>
    </source>
</evidence>
<dbReference type="Gene3D" id="3.60.15.10">
    <property type="entry name" value="Ribonuclease Z/Hydroxyacylglutathione hydrolase-like"/>
    <property type="match status" value="1"/>
</dbReference>
<dbReference type="PANTHER" id="PTHR43084:SF1">
    <property type="entry name" value="PERSULFIDE DIOXYGENASE ETHE1, MITOCHONDRIAL"/>
    <property type="match status" value="1"/>
</dbReference>
<dbReference type="RefSeq" id="WP_210509943.1">
    <property type="nucleotide sequence ID" value="NZ_JAFIDN010000001.1"/>
</dbReference>
<dbReference type="Proteomes" id="UP000673975">
    <property type="component" value="Unassembled WGS sequence"/>
</dbReference>
<comment type="caution">
    <text evidence="3">The sequence shown here is derived from an EMBL/GenBank/DDBJ whole genome shotgun (WGS) entry which is preliminary data.</text>
</comment>
<dbReference type="CDD" id="cd07724">
    <property type="entry name" value="POD-like_MBL-fold"/>
    <property type="match status" value="1"/>
</dbReference>
<dbReference type="InterPro" id="IPR036873">
    <property type="entry name" value="Rhodanese-like_dom_sf"/>
</dbReference>
<dbReference type="GO" id="GO:0070813">
    <property type="term" value="P:hydrogen sulfide metabolic process"/>
    <property type="evidence" value="ECO:0007669"/>
    <property type="project" value="TreeGrafter"/>
</dbReference>
<evidence type="ECO:0000256" key="1">
    <source>
        <dbReference type="ARBA" id="ARBA00022723"/>
    </source>
</evidence>
<keyword evidence="4" id="KW-1185">Reference proteome</keyword>
<dbReference type="AlphaFoldDB" id="A0A8J7S796"/>
<keyword evidence="1" id="KW-0479">Metal-binding</keyword>
<feature type="domain" description="Rhodanese" evidence="2">
    <location>
        <begin position="387"/>
        <end position="475"/>
    </location>
</feature>
<dbReference type="Gene3D" id="3.40.250.10">
    <property type="entry name" value="Rhodanese-like domain"/>
    <property type="match status" value="2"/>
</dbReference>
<name>A0A8J7S796_9BACT</name>
<feature type="domain" description="Rhodanese" evidence="2">
    <location>
        <begin position="282"/>
        <end position="344"/>
    </location>
</feature>
<evidence type="ECO:0000313" key="3">
    <source>
        <dbReference type="EMBL" id="MBP3191426.1"/>
    </source>
</evidence>
<dbReference type="InterPro" id="IPR044528">
    <property type="entry name" value="POD-like_MBL-fold"/>
</dbReference>
<dbReference type="EMBL" id="JAFIDN010000001">
    <property type="protein sequence ID" value="MBP3191426.1"/>
    <property type="molecule type" value="Genomic_DNA"/>
</dbReference>
<dbReference type="FunFam" id="3.60.15.10:FF:000030">
    <property type="entry name" value="Metallo-beta-lactamase family protein"/>
    <property type="match status" value="1"/>
</dbReference>
<dbReference type="InterPro" id="IPR036866">
    <property type="entry name" value="RibonucZ/Hydroxyglut_hydro"/>
</dbReference>
<dbReference type="CDD" id="cd00158">
    <property type="entry name" value="RHOD"/>
    <property type="match status" value="1"/>
</dbReference>
<proteinExistence type="predicted"/>
<dbReference type="GO" id="GO:0006749">
    <property type="term" value="P:glutathione metabolic process"/>
    <property type="evidence" value="ECO:0007669"/>
    <property type="project" value="InterPro"/>
</dbReference>
<dbReference type="SUPFAM" id="SSF52821">
    <property type="entry name" value="Rhodanese/Cell cycle control phosphatase"/>
    <property type="match status" value="2"/>
</dbReference>
<gene>
    <name evidence="3" type="ORF">NATSA_02000</name>
</gene>
<reference evidence="3" key="1">
    <citation type="submission" date="2021-02" db="EMBL/GenBank/DDBJ databases">
        <title>Natronogracilivirga saccharolytica gen. nov. sp. nov. a new anaerobic, haloalkiliphilic carbohydrate-fermenting bacterium from soda lake and proposing of Cyclonatronumiaceae fam. nov. in the phylum Balneolaeota.</title>
        <authorList>
            <person name="Zhilina T.N."/>
            <person name="Sorokin D.Y."/>
            <person name="Zavarzina D.G."/>
            <person name="Toshchakov S.V."/>
            <person name="Kublanov I.V."/>
        </authorList>
    </citation>
    <scope>NUCLEOTIDE SEQUENCE</scope>
    <source>
        <strain evidence="3">Z-1702</strain>
    </source>
</reference>
<dbReference type="InterPro" id="IPR001763">
    <property type="entry name" value="Rhodanese-like_dom"/>
</dbReference>
<dbReference type="InterPro" id="IPR051682">
    <property type="entry name" value="Mito_Persulfide_Diox"/>
</dbReference>
<sequence length="475" mass="52717">MFFRQIFEPKLAQYAYMIGCQKTGEAVVIDPMRDVQQYYDIAEQEKLEITAAADTHIHADYISGLREFAERGVKVYASDEGDSDWKYEWLIGSNYNYELMKDGFTFMVGNIEIKAIHTPGHTPEHLIFAVTDKGGGADQPMGIATGDFVFVGDVGRPDLLESAAGMKDVMKPSAQTLYKSLEKFKSMPEYMQVWPGHGAGSACGKALGAVPKSTVGYEMNFNASLKEATSEENFVNFILEGQPEPPLYFARMKRDNKMGPKVLRGLPIPGKTETSKLAEFEDNKKVALIDTRGREAFMNGHLKGAIFSPLDKQFNTTAGSFVEEDQPVFLVIDEENLEDAVRDLVNVGLDDIRGFIPVDEYEKWLADNNAAVSIPHLFVEKDGDKMLGDDAYVLDVRKASEFAEGHIEGAKNIPHTRLLERIDEVQPNGKTVYVHCSGGGRSAVASSLVQRYGHDVAYVDGEFDKWFNEKEGVAG</sequence>
<dbReference type="InterPro" id="IPR001279">
    <property type="entry name" value="Metallo-B-lactamas"/>
</dbReference>
<dbReference type="PROSITE" id="PS50206">
    <property type="entry name" value="RHODANESE_3"/>
    <property type="match status" value="2"/>
</dbReference>
<evidence type="ECO:0000313" key="4">
    <source>
        <dbReference type="Proteomes" id="UP000673975"/>
    </source>
</evidence>
<dbReference type="SMART" id="SM00849">
    <property type="entry name" value="Lactamase_B"/>
    <property type="match status" value="1"/>
</dbReference>
<protein>
    <submittedName>
        <fullName evidence="3">MBL fold metallo-hydrolase</fullName>
    </submittedName>
</protein>